<accession>A0A644W5V6</accession>
<dbReference type="PANTHER" id="PTHR36122">
    <property type="entry name" value="NICOTINAMIDE RIBOSIDE TRANSPORTER PNUC"/>
    <property type="match status" value="1"/>
</dbReference>
<keyword evidence="5 7" id="KW-1133">Transmembrane helix</keyword>
<dbReference type="Pfam" id="PF04973">
    <property type="entry name" value="NMN_transporter"/>
    <property type="match status" value="1"/>
</dbReference>
<dbReference type="EMBL" id="VSSQ01000650">
    <property type="protein sequence ID" value="MPL99165.1"/>
    <property type="molecule type" value="Genomic_DNA"/>
</dbReference>
<evidence type="ECO:0000256" key="2">
    <source>
        <dbReference type="ARBA" id="ARBA00022448"/>
    </source>
</evidence>
<dbReference type="AlphaFoldDB" id="A0A644W5V6"/>
<dbReference type="GO" id="GO:0005886">
    <property type="term" value="C:plasma membrane"/>
    <property type="evidence" value="ECO:0007669"/>
    <property type="project" value="UniProtKB-SubCell"/>
</dbReference>
<feature type="transmembrane region" description="Helical" evidence="7">
    <location>
        <begin position="99"/>
        <end position="118"/>
    </location>
</feature>
<dbReference type="GO" id="GO:0034257">
    <property type="term" value="F:nicotinamide riboside transmembrane transporter activity"/>
    <property type="evidence" value="ECO:0007669"/>
    <property type="project" value="InterPro"/>
</dbReference>
<evidence type="ECO:0000256" key="4">
    <source>
        <dbReference type="ARBA" id="ARBA00022692"/>
    </source>
</evidence>
<proteinExistence type="predicted"/>
<gene>
    <name evidence="8" type="primary">pnuC_7</name>
    <name evidence="8" type="ORF">SDC9_45381</name>
</gene>
<name>A0A644W5V6_9ZZZZ</name>
<organism evidence="8">
    <name type="scientific">bioreactor metagenome</name>
    <dbReference type="NCBI Taxonomy" id="1076179"/>
    <lineage>
        <taxon>unclassified sequences</taxon>
        <taxon>metagenomes</taxon>
        <taxon>ecological metagenomes</taxon>
    </lineage>
</organism>
<comment type="subcellular location">
    <subcellularLocation>
        <location evidence="1">Cell membrane</location>
        <topology evidence="1">Multi-pass membrane protein</topology>
    </subcellularLocation>
</comment>
<keyword evidence="6 7" id="KW-0472">Membrane</keyword>
<evidence type="ECO:0000256" key="7">
    <source>
        <dbReference type="SAM" id="Phobius"/>
    </source>
</evidence>
<evidence type="ECO:0000313" key="8">
    <source>
        <dbReference type="EMBL" id="MPL99165.1"/>
    </source>
</evidence>
<protein>
    <submittedName>
        <fullName evidence="8">Nicotinamide riboside transporter PnuC</fullName>
    </submittedName>
</protein>
<dbReference type="InterPro" id="IPR006419">
    <property type="entry name" value="NMN_transpt_PnuC"/>
</dbReference>
<feature type="transmembrane region" description="Helical" evidence="7">
    <location>
        <begin position="57"/>
        <end position="78"/>
    </location>
</feature>
<comment type="caution">
    <text evidence="8">The sequence shown here is derived from an EMBL/GenBank/DDBJ whole genome shotgun (WGS) entry which is preliminary data.</text>
</comment>
<evidence type="ECO:0000256" key="3">
    <source>
        <dbReference type="ARBA" id="ARBA00022475"/>
    </source>
</evidence>
<reference evidence="8" key="1">
    <citation type="submission" date="2019-08" db="EMBL/GenBank/DDBJ databases">
        <authorList>
            <person name="Kucharzyk K."/>
            <person name="Murdoch R.W."/>
            <person name="Higgins S."/>
            <person name="Loffler F."/>
        </authorList>
    </citation>
    <scope>NUCLEOTIDE SEQUENCE</scope>
</reference>
<evidence type="ECO:0000256" key="1">
    <source>
        <dbReference type="ARBA" id="ARBA00004651"/>
    </source>
</evidence>
<keyword evidence="3" id="KW-1003">Cell membrane</keyword>
<feature type="transmembrane region" description="Helical" evidence="7">
    <location>
        <begin position="34"/>
        <end position="51"/>
    </location>
</feature>
<dbReference type="PANTHER" id="PTHR36122:SF2">
    <property type="entry name" value="NICOTINAMIDE RIBOSIDE TRANSPORTER PNUC"/>
    <property type="match status" value="1"/>
</dbReference>
<evidence type="ECO:0000256" key="6">
    <source>
        <dbReference type="ARBA" id="ARBA00023136"/>
    </source>
</evidence>
<evidence type="ECO:0000256" key="5">
    <source>
        <dbReference type="ARBA" id="ARBA00022989"/>
    </source>
</evidence>
<feature type="transmembrane region" description="Helical" evidence="7">
    <location>
        <begin position="174"/>
        <end position="191"/>
    </location>
</feature>
<feature type="transmembrane region" description="Helical" evidence="7">
    <location>
        <begin position="12"/>
        <end position="29"/>
    </location>
</feature>
<feature type="transmembrane region" description="Helical" evidence="7">
    <location>
        <begin position="151"/>
        <end position="168"/>
    </location>
</feature>
<sequence>MNDITGYIAENWLELTAALLGVVAIFLQIRINSFYWIVSILNVALYIWVYVSQKLYALMMLMIYYVGMSIYGWIVWRFGDKHGESKHRLRITHTRLRTWIILVIITGISFLVISWVLYSFTDSATPILDGLVTALSFVATWMLARKKIENWLVWLVVDIISCHLYLNQKMYPTLVLYIILCVMAVIGYMAWKNKMKNAEV</sequence>
<keyword evidence="4 7" id="KW-0812">Transmembrane</keyword>
<keyword evidence="2" id="KW-0813">Transport</keyword>
<dbReference type="NCBIfam" id="TIGR01528">
    <property type="entry name" value="NMN_trans_PnuC"/>
    <property type="match status" value="1"/>
</dbReference>